<proteinExistence type="predicted"/>
<name>A0ABY6MK26_9BACT</name>
<keyword evidence="3" id="KW-0106">Calcium</keyword>
<evidence type="ECO:0000256" key="3">
    <source>
        <dbReference type="ARBA" id="ARBA00022837"/>
    </source>
</evidence>
<dbReference type="Pfam" id="PF01263">
    <property type="entry name" value="Aldose_epim"/>
    <property type="match status" value="1"/>
</dbReference>
<keyword evidence="5" id="KW-1185">Reference proteome</keyword>
<evidence type="ECO:0000313" key="5">
    <source>
        <dbReference type="Proteomes" id="UP001163156"/>
    </source>
</evidence>
<evidence type="ECO:0000313" key="4">
    <source>
        <dbReference type="EMBL" id="UZD23425.1"/>
    </source>
</evidence>
<reference evidence="4" key="1">
    <citation type="submission" date="2022-10" db="EMBL/GenBank/DDBJ databases">
        <title>Algoriphagus sp. a novel bacteria isolate from halophytes salicornia europaea.</title>
        <authorList>
            <person name="Peng Y."/>
            <person name="Jiang L."/>
            <person name="Lee J."/>
        </authorList>
    </citation>
    <scope>NUCLEOTIDE SEQUENCE</scope>
    <source>
        <strain evidence="4">TR-M5</strain>
    </source>
</reference>
<dbReference type="SUPFAM" id="SSF74650">
    <property type="entry name" value="Galactose mutarotase-like"/>
    <property type="match status" value="1"/>
</dbReference>
<dbReference type="InterPro" id="IPR011013">
    <property type="entry name" value="Gal_mutarotase_sf_dom"/>
</dbReference>
<dbReference type="InterPro" id="IPR008183">
    <property type="entry name" value="Aldose_1/G6P_1-epimerase"/>
</dbReference>
<comment type="subunit">
    <text evidence="2">Monomer.</text>
</comment>
<dbReference type="CDD" id="cd09024">
    <property type="entry name" value="Aldose_epim_lacX"/>
    <property type="match status" value="1"/>
</dbReference>
<dbReference type="InterPro" id="IPR014718">
    <property type="entry name" value="GH-type_carb-bd"/>
</dbReference>
<dbReference type="Gene3D" id="2.70.98.10">
    <property type="match status" value="1"/>
</dbReference>
<evidence type="ECO:0000256" key="2">
    <source>
        <dbReference type="ARBA" id="ARBA00011245"/>
    </source>
</evidence>
<dbReference type="EMBL" id="CP110226">
    <property type="protein sequence ID" value="UZD23425.1"/>
    <property type="molecule type" value="Genomic_DNA"/>
</dbReference>
<evidence type="ECO:0000256" key="1">
    <source>
        <dbReference type="ARBA" id="ARBA00001913"/>
    </source>
</evidence>
<dbReference type="InterPro" id="IPR037481">
    <property type="entry name" value="LacX"/>
</dbReference>
<accession>A0ABY6MK26</accession>
<comment type="cofactor">
    <cofactor evidence="1">
        <name>Ca(2+)</name>
        <dbReference type="ChEBI" id="CHEBI:29108"/>
    </cofactor>
</comment>
<protein>
    <submittedName>
        <fullName evidence="4">Aldose 1-epimerase family protein</fullName>
    </submittedName>
</protein>
<dbReference type="Proteomes" id="UP001163156">
    <property type="component" value="Chromosome"/>
</dbReference>
<gene>
    <name evidence="4" type="ORF">OM944_02815</name>
</gene>
<dbReference type="RefSeq" id="WP_264809967.1">
    <property type="nucleotide sequence ID" value="NZ_CP110226.1"/>
</dbReference>
<sequence>MNYSIQSPELVVEINPIGMEISSIRSKSTQREYLWQGDPTFWTGQAPVLFPIIGALKEGYTMISGKKYKIPKHGIVRNSTKPKLIESSEDSLRFRLSWDEKTLLEYPFQFQLDLIFSLSGKSLKVDHEISNLGEIPMPYSLGAHPAFNCPLKAGEKYEEYRIEFPLAETDSTWMVNADGLIGNEQKPLLKDSKIIPLTKTLFDDDALIFKHLNSKKASLSHVEKGAIISVDFEDFTYLGIWAKPNAPFVCIEPWLGIADSYDSDHDFEHKEGIRLLAPGENETKSYTISVEQ</sequence>
<organism evidence="4 5">
    <name type="scientific">Algoriphagus halophytocola</name>
    <dbReference type="NCBI Taxonomy" id="2991499"/>
    <lineage>
        <taxon>Bacteria</taxon>
        <taxon>Pseudomonadati</taxon>
        <taxon>Bacteroidota</taxon>
        <taxon>Cytophagia</taxon>
        <taxon>Cytophagales</taxon>
        <taxon>Cyclobacteriaceae</taxon>
        <taxon>Algoriphagus</taxon>
    </lineage>
</organism>